<organism evidence="2 3">
    <name type="scientific">Natronincola peptidivorans</name>
    <dbReference type="NCBI Taxonomy" id="426128"/>
    <lineage>
        <taxon>Bacteria</taxon>
        <taxon>Bacillati</taxon>
        <taxon>Bacillota</taxon>
        <taxon>Clostridia</taxon>
        <taxon>Peptostreptococcales</taxon>
        <taxon>Natronincolaceae</taxon>
        <taxon>Natronincola</taxon>
    </lineage>
</organism>
<keyword evidence="3" id="KW-1185">Reference proteome</keyword>
<dbReference type="RefSeq" id="WP_090444352.1">
    <property type="nucleotide sequence ID" value="NZ_FOHU01000011.1"/>
</dbReference>
<dbReference type="AlphaFoldDB" id="A0A1I0EK12"/>
<feature type="transmembrane region" description="Helical" evidence="1">
    <location>
        <begin position="150"/>
        <end position="169"/>
    </location>
</feature>
<dbReference type="STRING" id="426128.SAMN05660297_02437"/>
<reference evidence="2 3" key="1">
    <citation type="submission" date="2016-10" db="EMBL/GenBank/DDBJ databases">
        <authorList>
            <person name="de Groot N.N."/>
        </authorList>
    </citation>
    <scope>NUCLEOTIDE SEQUENCE [LARGE SCALE GENOMIC DNA]</scope>
    <source>
        <strain evidence="2 3">DSM 18979</strain>
    </source>
</reference>
<feature type="transmembrane region" description="Helical" evidence="1">
    <location>
        <begin position="115"/>
        <end position="138"/>
    </location>
</feature>
<feature type="transmembrane region" description="Helical" evidence="1">
    <location>
        <begin position="181"/>
        <end position="201"/>
    </location>
</feature>
<gene>
    <name evidence="2" type="ORF">SAMN05660297_02437</name>
</gene>
<feature type="transmembrane region" description="Helical" evidence="1">
    <location>
        <begin position="243"/>
        <end position="261"/>
    </location>
</feature>
<evidence type="ECO:0000313" key="3">
    <source>
        <dbReference type="Proteomes" id="UP000199568"/>
    </source>
</evidence>
<evidence type="ECO:0000313" key="2">
    <source>
        <dbReference type="EMBL" id="SET45286.1"/>
    </source>
</evidence>
<keyword evidence="1" id="KW-0812">Transmembrane</keyword>
<sequence length="275" mass="31451">MQVMKRDWWKIIGIIFISGFINMVLHAWLTPDDISNLSDMKFSYFVENGMVFPAIIIWELLAYSVFALVFILIQDSLQGQRWKKGLLYGLSFGGLYFIGMFEAVLLLNTSVLSEFIMGLTDATAFIISGVLLGVFIGTDSVQKYKKKNPLAILIIGLFYLVGRYFAYTVVNVQSAYNTNPWPTLIWTLSLGLWIGSIYYMLETGIKGRTSIWQAVFFGSIIYGSNWLLNHIFMYIIIEFTFDLLIRLGIDIVFIIIGVYAYKKLFNRSLNVEESA</sequence>
<keyword evidence="1" id="KW-0472">Membrane</keyword>
<feature type="transmembrane region" description="Helical" evidence="1">
    <location>
        <begin position="12"/>
        <end position="30"/>
    </location>
</feature>
<feature type="transmembrane region" description="Helical" evidence="1">
    <location>
        <begin position="213"/>
        <end position="237"/>
    </location>
</feature>
<name>A0A1I0EK12_9FIRM</name>
<dbReference type="EMBL" id="FOHU01000011">
    <property type="protein sequence ID" value="SET45286.1"/>
    <property type="molecule type" value="Genomic_DNA"/>
</dbReference>
<keyword evidence="1" id="KW-1133">Transmembrane helix</keyword>
<feature type="transmembrane region" description="Helical" evidence="1">
    <location>
        <begin position="50"/>
        <end position="73"/>
    </location>
</feature>
<accession>A0A1I0EK12</accession>
<proteinExistence type="predicted"/>
<dbReference type="Proteomes" id="UP000199568">
    <property type="component" value="Unassembled WGS sequence"/>
</dbReference>
<evidence type="ECO:0000256" key="1">
    <source>
        <dbReference type="SAM" id="Phobius"/>
    </source>
</evidence>
<dbReference type="OrthoDB" id="2962700at2"/>
<protein>
    <submittedName>
        <fullName evidence="2">Uncharacterized protein</fullName>
    </submittedName>
</protein>
<feature type="transmembrane region" description="Helical" evidence="1">
    <location>
        <begin position="85"/>
        <end position="109"/>
    </location>
</feature>